<evidence type="ECO:0000313" key="2">
    <source>
        <dbReference type="EMBL" id="EFC87687.1"/>
    </source>
</evidence>
<dbReference type="REBASE" id="42663">
    <property type="entry name" value="NmuEORF5911P"/>
</dbReference>
<protein>
    <recommendedName>
        <fullName evidence="1">HNH nuclease domain-containing protein</fullName>
    </recommendedName>
</protein>
<accession>D2ZZ43</accession>
<dbReference type="STRING" id="546266.NEIMUCOT_05912"/>
<gene>
    <name evidence="2" type="ORF">NEIMUCOT_05912</name>
</gene>
<dbReference type="AlphaFoldDB" id="D2ZZ43"/>
<evidence type="ECO:0000313" key="3">
    <source>
        <dbReference type="Proteomes" id="UP000003344"/>
    </source>
</evidence>
<organism evidence="2 3">
    <name type="scientific">Neisseria mucosa (strain ATCC 25996 / DSM 4631 / NCTC 10774 / M26)</name>
    <dbReference type="NCBI Taxonomy" id="546266"/>
    <lineage>
        <taxon>Bacteria</taxon>
        <taxon>Pseudomonadati</taxon>
        <taxon>Pseudomonadota</taxon>
        <taxon>Betaproteobacteria</taxon>
        <taxon>Neisseriales</taxon>
        <taxon>Neisseriaceae</taxon>
        <taxon>Neisseria</taxon>
    </lineage>
</organism>
<dbReference type="Proteomes" id="UP000003344">
    <property type="component" value="Unassembled WGS sequence"/>
</dbReference>
<dbReference type="EMBL" id="ACDX02000016">
    <property type="protein sequence ID" value="EFC87687.1"/>
    <property type="molecule type" value="Genomic_DNA"/>
</dbReference>
<reference evidence="2 3" key="1">
    <citation type="submission" date="2009-10" db="EMBL/GenBank/DDBJ databases">
        <authorList>
            <person name="Weinstock G."/>
            <person name="Sodergren E."/>
            <person name="Clifton S."/>
            <person name="Fulton L."/>
            <person name="Fulton B."/>
            <person name="Courtney L."/>
            <person name="Fronick C."/>
            <person name="Harrison M."/>
            <person name="Strong C."/>
            <person name="Farmer C."/>
            <person name="Delahaunty K."/>
            <person name="Markovic C."/>
            <person name="Hall O."/>
            <person name="Minx P."/>
            <person name="Tomlinson C."/>
            <person name="Mitreva M."/>
            <person name="Nelson J."/>
            <person name="Hou S."/>
            <person name="Wollam A."/>
            <person name="Pepin K.H."/>
            <person name="Johnson M."/>
            <person name="Bhonagiri V."/>
            <person name="Nash W.E."/>
            <person name="Warren W."/>
            <person name="Chinwalla A."/>
            <person name="Mardis E.R."/>
            <person name="Wilson R.K."/>
        </authorList>
    </citation>
    <scope>NUCLEOTIDE SEQUENCE [LARGE SCALE GENOMIC DNA]</scope>
    <source>
        <strain evidence="3">ATCC 25996 / DSM 4631 / NCTC 10774 / M26</strain>
    </source>
</reference>
<name>D2ZZ43_NEIM2</name>
<feature type="domain" description="HNH nuclease" evidence="1">
    <location>
        <begin position="264"/>
        <end position="319"/>
    </location>
</feature>
<proteinExistence type="predicted"/>
<dbReference type="InterPro" id="IPR003615">
    <property type="entry name" value="HNH_nuc"/>
</dbReference>
<evidence type="ECO:0000259" key="1">
    <source>
        <dbReference type="Pfam" id="PF13391"/>
    </source>
</evidence>
<comment type="caution">
    <text evidence="2">The sequence shown here is derived from an EMBL/GenBank/DDBJ whole genome shotgun (WGS) entry which is preliminary data.</text>
</comment>
<sequence>MESKMSDFQRITIENIEYFIVDSIQNLRAEDSFIHRNNKLSVFGGNGEARKYVGSYIDDSGRKLSTFFEYKNWGITETKNGRRVEYPIIQKNCFFNKKNLQRYLVDAKVEYQKQEQKYHNDISRFYDDYVLSIDNLPTENIFFSIHDVSDHLNNSKGYRRGYIRSEDDIWSIWRKIVLPKISYLSILKLLPVEGIEDSEPLFYFRIFLDYQFRSIVHPQLLSREKLEIPALEADQSVEQEIIKQKSRKGQQKYRKDVINYMPQCPFTLITDEILLRASHIKPYMVCITEKNEKEALDYLNGLALTPTYDWLFDQGYITFLDDGRLICGTRLSRYTWEKLNINPNAKNKMRIYPEGREKYLEYHRKFVFQDNIDDFL</sequence>
<dbReference type="eggNOG" id="COG3440">
    <property type="taxonomic scope" value="Bacteria"/>
</dbReference>
<dbReference type="Pfam" id="PF13391">
    <property type="entry name" value="HNH_2"/>
    <property type="match status" value="1"/>
</dbReference>